<sequence>MATRAIADRPAAAGRPTARERLLAAANELFYEEGIHVVGIDRVIERAGVAKATLYSAYGNKDGLITAYLAGRHEIRRRRVTAAVGRHDAPREKLLAVFDALGEAFAEPNYRGCAFLNASAEVGPESPVMQATDTYRGWVRSLFTDLARDAGAPEPEQLASRLVLLYDGAGVAARMDRNPGAADMAKTVAATLIDAATAKH</sequence>
<dbReference type="PRINTS" id="PR00455">
    <property type="entry name" value="HTHTETR"/>
</dbReference>
<keyword evidence="3" id="KW-0804">Transcription</keyword>
<dbReference type="RefSeq" id="WP_399649687.1">
    <property type="nucleotide sequence ID" value="NZ_JBITYG010000004.1"/>
</dbReference>
<name>A0ABW8CA67_9ACTN</name>
<feature type="domain" description="HTH tetR-type" evidence="5">
    <location>
        <begin position="16"/>
        <end position="76"/>
    </location>
</feature>
<comment type="caution">
    <text evidence="6">The sequence shown here is derived from an EMBL/GenBank/DDBJ whole genome shotgun (WGS) entry which is preliminary data.</text>
</comment>
<organism evidence="6 7">
    <name type="scientific">Streptomyces fildesensis</name>
    <dbReference type="NCBI Taxonomy" id="375757"/>
    <lineage>
        <taxon>Bacteria</taxon>
        <taxon>Bacillati</taxon>
        <taxon>Actinomycetota</taxon>
        <taxon>Actinomycetes</taxon>
        <taxon>Kitasatosporales</taxon>
        <taxon>Streptomycetaceae</taxon>
        <taxon>Streptomyces</taxon>
    </lineage>
</organism>
<dbReference type="Gene3D" id="1.10.357.10">
    <property type="entry name" value="Tetracycline Repressor, domain 2"/>
    <property type="match status" value="1"/>
</dbReference>
<evidence type="ECO:0000313" key="7">
    <source>
        <dbReference type="Proteomes" id="UP001614394"/>
    </source>
</evidence>
<dbReference type="PROSITE" id="PS50977">
    <property type="entry name" value="HTH_TETR_2"/>
    <property type="match status" value="1"/>
</dbReference>
<keyword evidence="7" id="KW-1185">Reference proteome</keyword>
<keyword evidence="1" id="KW-0805">Transcription regulation</keyword>
<protein>
    <submittedName>
        <fullName evidence="6">TetR/AcrR family transcriptional regulator</fullName>
    </submittedName>
</protein>
<dbReference type="SUPFAM" id="SSF48498">
    <property type="entry name" value="Tetracyclin repressor-like, C-terminal domain"/>
    <property type="match status" value="1"/>
</dbReference>
<feature type="DNA-binding region" description="H-T-H motif" evidence="4">
    <location>
        <begin position="39"/>
        <end position="58"/>
    </location>
</feature>
<dbReference type="PANTHER" id="PTHR47506">
    <property type="entry name" value="TRANSCRIPTIONAL REGULATORY PROTEIN"/>
    <property type="match status" value="1"/>
</dbReference>
<dbReference type="SUPFAM" id="SSF46689">
    <property type="entry name" value="Homeodomain-like"/>
    <property type="match status" value="1"/>
</dbReference>
<evidence type="ECO:0000259" key="5">
    <source>
        <dbReference type="PROSITE" id="PS50977"/>
    </source>
</evidence>
<dbReference type="Pfam" id="PF00440">
    <property type="entry name" value="TetR_N"/>
    <property type="match status" value="1"/>
</dbReference>
<accession>A0ABW8CA67</accession>
<evidence type="ECO:0000256" key="2">
    <source>
        <dbReference type="ARBA" id="ARBA00023125"/>
    </source>
</evidence>
<reference evidence="6 7" key="1">
    <citation type="submission" date="2024-10" db="EMBL/GenBank/DDBJ databases">
        <title>The Natural Products Discovery Center: Release of the First 8490 Sequenced Strains for Exploring Actinobacteria Biosynthetic Diversity.</title>
        <authorList>
            <person name="Kalkreuter E."/>
            <person name="Kautsar S.A."/>
            <person name="Yang D."/>
            <person name="Bader C.D."/>
            <person name="Teijaro C.N."/>
            <person name="Fluegel L."/>
            <person name="Davis C.M."/>
            <person name="Simpson J.R."/>
            <person name="Lauterbach L."/>
            <person name="Steele A.D."/>
            <person name="Gui C."/>
            <person name="Meng S."/>
            <person name="Li G."/>
            <person name="Viehrig K."/>
            <person name="Ye F."/>
            <person name="Su P."/>
            <person name="Kiefer A.F."/>
            <person name="Nichols A."/>
            <person name="Cepeda A.J."/>
            <person name="Yan W."/>
            <person name="Fan B."/>
            <person name="Jiang Y."/>
            <person name="Adhikari A."/>
            <person name="Zheng C.-J."/>
            <person name="Schuster L."/>
            <person name="Cowan T.M."/>
            <person name="Smanski M.J."/>
            <person name="Chevrette M.G."/>
            <person name="De Carvalho L.P.S."/>
            <person name="Shen B."/>
        </authorList>
    </citation>
    <scope>NUCLEOTIDE SEQUENCE [LARGE SCALE GENOMIC DNA]</scope>
    <source>
        <strain evidence="6 7">NPDC053399</strain>
    </source>
</reference>
<proteinExistence type="predicted"/>
<evidence type="ECO:0000256" key="3">
    <source>
        <dbReference type="ARBA" id="ARBA00023163"/>
    </source>
</evidence>
<evidence type="ECO:0000256" key="4">
    <source>
        <dbReference type="PROSITE-ProRule" id="PRU00335"/>
    </source>
</evidence>
<dbReference type="PANTHER" id="PTHR47506:SF1">
    <property type="entry name" value="HTH-TYPE TRANSCRIPTIONAL REGULATOR YJDC"/>
    <property type="match status" value="1"/>
</dbReference>
<gene>
    <name evidence="6" type="ORF">ACIGXA_17255</name>
</gene>
<dbReference type="Proteomes" id="UP001614394">
    <property type="component" value="Unassembled WGS sequence"/>
</dbReference>
<evidence type="ECO:0000313" key="6">
    <source>
        <dbReference type="EMBL" id="MFI9102270.1"/>
    </source>
</evidence>
<dbReference type="InterPro" id="IPR036271">
    <property type="entry name" value="Tet_transcr_reg_TetR-rel_C_sf"/>
</dbReference>
<keyword evidence="2 4" id="KW-0238">DNA-binding</keyword>
<dbReference type="InterPro" id="IPR009057">
    <property type="entry name" value="Homeodomain-like_sf"/>
</dbReference>
<evidence type="ECO:0000256" key="1">
    <source>
        <dbReference type="ARBA" id="ARBA00023015"/>
    </source>
</evidence>
<dbReference type="InterPro" id="IPR001647">
    <property type="entry name" value="HTH_TetR"/>
</dbReference>
<dbReference type="EMBL" id="JBITYG010000004">
    <property type="protein sequence ID" value="MFI9102270.1"/>
    <property type="molecule type" value="Genomic_DNA"/>
</dbReference>